<dbReference type="InterPro" id="IPR036271">
    <property type="entry name" value="Tet_transcr_reg_TetR-rel_C_sf"/>
</dbReference>
<comment type="caution">
    <text evidence="7">The sequence shown here is derived from an EMBL/GenBank/DDBJ whole genome shotgun (WGS) entry which is preliminary data.</text>
</comment>
<gene>
    <name evidence="7" type="ORF">C5F51_29835</name>
</gene>
<keyword evidence="8" id="KW-1185">Reference proteome</keyword>
<dbReference type="Gene3D" id="1.10.357.10">
    <property type="entry name" value="Tetracycline Repressor, domain 2"/>
    <property type="match status" value="1"/>
</dbReference>
<protein>
    <submittedName>
        <fullName evidence="7">TetR/AcrR family transcriptional regulator</fullName>
    </submittedName>
</protein>
<dbReference type="InterPro" id="IPR050109">
    <property type="entry name" value="HTH-type_TetR-like_transc_reg"/>
</dbReference>
<dbReference type="Pfam" id="PF21306">
    <property type="entry name" value="TetR_C_40"/>
    <property type="match status" value="1"/>
</dbReference>
<dbReference type="RefSeq" id="WP_064906923.1">
    <property type="nucleotide sequence ID" value="NZ_JADLQW010000027.1"/>
</dbReference>
<feature type="domain" description="HTH tetR-type" evidence="6">
    <location>
        <begin position="17"/>
        <end position="76"/>
    </location>
</feature>
<feature type="region of interest" description="Disordered" evidence="5">
    <location>
        <begin position="203"/>
        <end position="223"/>
    </location>
</feature>
<proteinExistence type="predicted"/>
<keyword evidence="3" id="KW-0804">Transcription</keyword>
<dbReference type="InterPro" id="IPR001647">
    <property type="entry name" value="HTH_TetR"/>
</dbReference>
<dbReference type="GeneID" id="66724580"/>
<evidence type="ECO:0000256" key="3">
    <source>
        <dbReference type="ARBA" id="ARBA00023163"/>
    </source>
</evidence>
<name>A0A2S5ZY13_9NOCA</name>
<evidence type="ECO:0000256" key="5">
    <source>
        <dbReference type="SAM" id="MobiDB-lite"/>
    </source>
</evidence>
<accession>A0A2S5ZY13</accession>
<evidence type="ECO:0000256" key="1">
    <source>
        <dbReference type="ARBA" id="ARBA00023015"/>
    </source>
</evidence>
<keyword evidence="1" id="KW-0805">Transcription regulation</keyword>
<dbReference type="InterPro" id="IPR009057">
    <property type="entry name" value="Homeodomain-like_sf"/>
</dbReference>
<evidence type="ECO:0000313" key="7">
    <source>
        <dbReference type="EMBL" id="PPJ23057.1"/>
    </source>
</evidence>
<reference evidence="7 8" key="1">
    <citation type="submission" date="2018-02" db="EMBL/GenBank/DDBJ databases">
        <title>8 Nocardia nova and 1 Nocardia cyriacigeorgica strain used for evolution to TMP-SMX.</title>
        <authorList>
            <person name="Mehta H."/>
            <person name="Weng J."/>
            <person name="Shamoo Y."/>
        </authorList>
    </citation>
    <scope>NUCLEOTIDE SEQUENCE [LARGE SCALE GENOMIC DNA]</scope>
    <source>
        <strain evidence="7 8">BAA2227</strain>
    </source>
</reference>
<dbReference type="InterPro" id="IPR049513">
    <property type="entry name" value="TetR_C_40"/>
</dbReference>
<evidence type="ECO:0000313" key="8">
    <source>
        <dbReference type="Proteomes" id="UP000238356"/>
    </source>
</evidence>
<dbReference type="PANTHER" id="PTHR30055:SF234">
    <property type="entry name" value="HTH-TYPE TRANSCRIPTIONAL REGULATOR BETI"/>
    <property type="match status" value="1"/>
</dbReference>
<dbReference type="GO" id="GO:0000976">
    <property type="term" value="F:transcription cis-regulatory region binding"/>
    <property type="evidence" value="ECO:0007669"/>
    <property type="project" value="TreeGrafter"/>
</dbReference>
<dbReference type="EMBL" id="PSZD01000026">
    <property type="protein sequence ID" value="PPJ23057.1"/>
    <property type="molecule type" value="Genomic_DNA"/>
</dbReference>
<sequence length="223" mass="24304">MTAQTGARPNRLERRKARTRAALVTAAQSLLADGKVNVPIVEITQAADVGMGSFYNHFQSREELFRAAVEEALDRHGALLDLLCEDLDDPAQVFAQSFRLTGRMHRRNPTLSKVLINNGLELAGSTKGLAPRARRDIESAVEAGRFDVRDPELAMTIVAGATICLGRLLHDQPDRDDGEATDSVTEDLLHMLGLSREDAREIVQRPLPSLDTSPRDTSAAGLA</sequence>
<dbReference type="PROSITE" id="PS50977">
    <property type="entry name" value="HTH_TETR_2"/>
    <property type="match status" value="1"/>
</dbReference>
<feature type="DNA-binding region" description="H-T-H motif" evidence="4">
    <location>
        <begin position="39"/>
        <end position="58"/>
    </location>
</feature>
<dbReference type="SUPFAM" id="SSF46689">
    <property type="entry name" value="Homeodomain-like"/>
    <property type="match status" value="1"/>
</dbReference>
<dbReference type="PANTHER" id="PTHR30055">
    <property type="entry name" value="HTH-TYPE TRANSCRIPTIONAL REGULATOR RUTR"/>
    <property type="match status" value="1"/>
</dbReference>
<dbReference type="SUPFAM" id="SSF48498">
    <property type="entry name" value="Tetracyclin repressor-like, C-terminal domain"/>
    <property type="match status" value="1"/>
</dbReference>
<evidence type="ECO:0000259" key="6">
    <source>
        <dbReference type="PROSITE" id="PS50977"/>
    </source>
</evidence>
<dbReference type="AlphaFoldDB" id="A0A2S5ZY13"/>
<dbReference type="Proteomes" id="UP000238356">
    <property type="component" value="Unassembled WGS sequence"/>
</dbReference>
<organism evidence="7 8">
    <name type="scientific">Nocardia nova</name>
    <dbReference type="NCBI Taxonomy" id="37330"/>
    <lineage>
        <taxon>Bacteria</taxon>
        <taxon>Bacillati</taxon>
        <taxon>Actinomycetota</taxon>
        <taxon>Actinomycetes</taxon>
        <taxon>Mycobacteriales</taxon>
        <taxon>Nocardiaceae</taxon>
        <taxon>Nocardia</taxon>
    </lineage>
</organism>
<dbReference type="Pfam" id="PF00440">
    <property type="entry name" value="TetR_N"/>
    <property type="match status" value="1"/>
</dbReference>
<evidence type="ECO:0000256" key="4">
    <source>
        <dbReference type="PROSITE-ProRule" id="PRU00335"/>
    </source>
</evidence>
<keyword evidence="2 4" id="KW-0238">DNA-binding</keyword>
<evidence type="ECO:0000256" key="2">
    <source>
        <dbReference type="ARBA" id="ARBA00023125"/>
    </source>
</evidence>
<dbReference type="GO" id="GO:0003700">
    <property type="term" value="F:DNA-binding transcription factor activity"/>
    <property type="evidence" value="ECO:0007669"/>
    <property type="project" value="TreeGrafter"/>
</dbReference>